<dbReference type="GO" id="GO:0016791">
    <property type="term" value="F:phosphatase activity"/>
    <property type="evidence" value="ECO:0007669"/>
    <property type="project" value="TreeGrafter"/>
</dbReference>
<dbReference type="SUPFAM" id="SSF56784">
    <property type="entry name" value="HAD-like"/>
    <property type="match status" value="1"/>
</dbReference>
<proteinExistence type="predicted"/>
<dbReference type="InterPro" id="IPR036412">
    <property type="entry name" value="HAD-like_sf"/>
</dbReference>
<dbReference type="InterPro" id="IPR023214">
    <property type="entry name" value="HAD_sf"/>
</dbReference>
<dbReference type="EMBL" id="JABAIK010000002">
    <property type="protein sequence ID" value="NLS11861.1"/>
    <property type="molecule type" value="Genomic_DNA"/>
</dbReference>
<dbReference type="PANTHER" id="PTHR10000:SF53">
    <property type="entry name" value="5-AMINO-6-(5-PHOSPHO-D-RIBITYLAMINO)URACIL PHOSPHATASE YBJI-RELATED"/>
    <property type="match status" value="1"/>
</dbReference>
<dbReference type="Proteomes" id="UP000535589">
    <property type="component" value="Unassembled WGS sequence"/>
</dbReference>
<organism evidence="1 2">
    <name type="scientific">Vibrio agarilyticus</name>
    <dbReference type="NCBI Taxonomy" id="2726741"/>
    <lineage>
        <taxon>Bacteria</taxon>
        <taxon>Pseudomonadati</taxon>
        <taxon>Pseudomonadota</taxon>
        <taxon>Gammaproteobacteria</taxon>
        <taxon>Vibrionales</taxon>
        <taxon>Vibrionaceae</taxon>
        <taxon>Vibrio</taxon>
    </lineage>
</organism>
<name>A0A7X8YFZ2_9VIBR</name>
<dbReference type="NCBIfam" id="TIGR01484">
    <property type="entry name" value="HAD-SF-IIB"/>
    <property type="match status" value="1"/>
</dbReference>
<dbReference type="RefSeq" id="WP_168834959.1">
    <property type="nucleotide sequence ID" value="NZ_JABAIK010000002.1"/>
</dbReference>
<keyword evidence="1" id="KW-0378">Hydrolase</keyword>
<dbReference type="GO" id="GO:0005829">
    <property type="term" value="C:cytosol"/>
    <property type="evidence" value="ECO:0007669"/>
    <property type="project" value="TreeGrafter"/>
</dbReference>
<dbReference type="GO" id="GO:0000287">
    <property type="term" value="F:magnesium ion binding"/>
    <property type="evidence" value="ECO:0007669"/>
    <property type="project" value="UniProtKB-ARBA"/>
</dbReference>
<dbReference type="CDD" id="cd07518">
    <property type="entry name" value="HAD_YbiV-Like"/>
    <property type="match status" value="1"/>
</dbReference>
<dbReference type="SFLD" id="SFLDG01140">
    <property type="entry name" value="C2.B:_Phosphomannomutase_and_P"/>
    <property type="match status" value="1"/>
</dbReference>
<gene>
    <name evidence="1" type="ORF">HGP28_03015</name>
</gene>
<dbReference type="NCBIfam" id="TIGR00099">
    <property type="entry name" value="Cof-subfamily"/>
    <property type="match status" value="1"/>
</dbReference>
<dbReference type="InterPro" id="IPR000150">
    <property type="entry name" value="Cof"/>
</dbReference>
<dbReference type="Gene3D" id="3.30.1240.10">
    <property type="match status" value="1"/>
</dbReference>
<dbReference type="PANTHER" id="PTHR10000">
    <property type="entry name" value="PHOSPHOSERINE PHOSPHATASE"/>
    <property type="match status" value="1"/>
</dbReference>
<dbReference type="Pfam" id="PF08282">
    <property type="entry name" value="Hydrolase_3"/>
    <property type="match status" value="1"/>
</dbReference>
<protein>
    <submittedName>
        <fullName evidence="1">HAD family hydrolase</fullName>
    </submittedName>
</protein>
<reference evidence="1 2" key="1">
    <citation type="submission" date="2020-04" db="EMBL/GenBank/DDBJ databases">
        <title>Vibrio sp. SM6, a novel species isolated from seawater.</title>
        <authorList>
            <person name="Wang X."/>
        </authorList>
    </citation>
    <scope>NUCLEOTIDE SEQUENCE [LARGE SCALE GENOMIC DNA]</scope>
    <source>
        <strain evidence="1 2">SM6</strain>
    </source>
</reference>
<evidence type="ECO:0000313" key="2">
    <source>
        <dbReference type="Proteomes" id="UP000535589"/>
    </source>
</evidence>
<dbReference type="Gene3D" id="3.40.50.1000">
    <property type="entry name" value="HAD superfamily/HAD-like"/>
    <property type="match status" value="1"/>
</dbReference>
<dbReference type="AlphaFoldDB" id="A0A7X8YFZ2"/>
<sequence>MTYANIKFIAADMDGTLLNEHGQLPANFYDVFAQLDAKGIYFCAASGRQYYSLCETFAPIKDRLVYVADNGTMVMYQDKLLYSSTMDKADTDAIVTTARAIEGTYTVLCGKKSAYIETQDPQALAEISKYYARCEYVDDLLAVEDDFIKVALCHFGGTEALVYPTMRDQFAATHQVVVSAKIWLDLMHADASKGAAIEHLQQTMGFTRAQTMTFGDYFNDVEMLKVSDYSYAMANAHEEVKKFAQFSAPSNRDNGVMTVIEQTVLAQD</sequence>
<accession>A0A7X8YFZ2</accession>
<dbReference type="PROSITE" id="PS01228">
    <property type="entry name" value="COF_1"/>
    <property type="match status" value="1"/>
</dbReference>
<dbReference type="SFLD" id="SFLDG01144">
    <property type="entry name" value="C2.B.4:_PGP_Like"/>
    <property type="match status" value="1"/>
</dbReference>
<comment type="caution">
    <text evidence="1">The sequence shown here is derived from an EMBL/GenBank/DDBJ whole genome shotgun (WGS) entry which is preliminary data.</text>
</comment>
<evidence type="ECO:0000313" key="1">
    <source>
        <dbReference type="EMBL" id="NLS11861.1"/>
    </source>
</evidence>
<keyword evidence="2" id="KW-1185">Reference proteome</keyword>
<dbReference type="SFLD" id="SFLDS00003">
    <property type="entry name" value="Haloacid_Dehalogenase"/>
    <property type="match status" value="1"/>
</dbReference>
<dbReference type="InterPro" id="IPR006379">
    <property type="entry name" value="HAD-SF_hydro_IIB"/>
</dbReference>